<dbReference type="Proteomes" id="UP000826271">
    <property type="component" value="Unassembled WGS sequence"/>
</dbReference>
<dbReference type="EMBL" id="WHWC01000009">
    <property type="protein sequence ID" value="KAG8375885.1"/>
    <property type="molecule type" value="Genomic_DNA"/>
</dbReference>
<dbReference type="InterPro" id="IPR024752">
    <property type="entry name" value="Myb/SANT-like_dom"/>
</dbReference>
<feature type="domain" description="Myb/SANT-like" evidence="1">
    <location>
        <begin position="222"/>
        <end position="317"/>
    </location>
</feature>
<comment type="caution">
    <text evidence="2">The sequence shown here is derived from an EMBL/GenBank/DDBJ whole genome shotgun (WGS) entry which is preliminary data.</text>
</comment>
<dbReference type="AlphaFoldDB" id="A0AAV6X9S6"/>
<dbReference type="Pfam" id="PF12776">
    <property type="entry name" value="Myb_DNA-bind_3"/>
    <property type="match status" value="1"/>
</dbReference>
<sequence length="435" mass="49971">MQIFLIVQEIIVESLFFFNLVIALLQDERFGNRRRAERVVRYVMADRIPDQVSHMRRIIEYSDTSCVNNLRMNINAFGRLCYLLEHVGALDGSYINVRVHDTEKARYRNRKGEVSINLLGVVDRFCKFVYILPGWEGSAADARVLCDAINRPHGFKVSSDGYVNNGDADDNVDFIDTVESSTEWSNWRDSIANAIYKKMESSSSHISKGKGPMKTYDQSRRSWTRPEEEVLLTALKEIVAAGWKSDNGFRTGYLRELEQAMIKTFPGTNLRAQPHINSKIHTWKKQYGSLFMMMDKSGVGWNETTGMLETTDEAWERVVRNDPSARLMSSSKKMGKRKRNCVDYQGTVVDLLGAFVENTKDKLGDIACNLSLEYDISLKQREVFKIVENMEGLNEDEKLIASQMLVKNSNDLMLFFSLPPERKIKYVRMQLDGRL</sequence>
<evidence type="ECO:0000313" key="2">
    <source>
        <dbReference type="EMBL" id="KAG8375885.1"/>
    </source>
</evidence>
<proteinExistence type="predicted"/>
<evidence type="ECO:0000313" key="3">
    <source>
        <dbReference type="Proteomes" id="UP000826271"/>
    </source>
</evidence>
<gene>
    <name evidence="2" type="ORF">BUALT_Bualt09G0005700</name>
</gene>
<name>A0AAV6X9S6_9LAMI</name>
<organism evidence="2 3">
    <name type="scientific">Buddleja alternifolia</name>
    <dbReference type="NCBI Taxonomy" id="168488"/>
    <lineage>
        <taxon>Eukaryota</taxon>
        <taxon>Viridiplantae</taxon>
        <taxon>Streptophyta</taxon>
        <taxon>Embryophyta</taxon>
        <taxon>Tracheophyta</taxon>
        <taxon>Spermatophyta</taxon>
        <taxon>Magnoliopsida</taxon>
        <taxon>eudicotyledons</taxon>
        <taxon>Gunneridae</taxon>
        <taxon>Pentapetalae</taxon>
        <taxon>asterids</taxon>
        <taxon>lamiids</taxon>
        <taxon>Lamiales</taxon>
        <taxon>Scrophulariaceae</taxon>
        <taxon>Buddlejeae</taxon>
        <taxon>Buddleja</taxon>
    </lineage>
</organism>
<dbReference type="PANTHER" id="PTHR46250:SF15">
    <property type="entry name" value="OS01G0523800 PROTEIN"/>
    <property type="match status" value="1"/>
</dbReference>
<reference evidence="2" key="1">
    <citation type="submission" date="2019-10" db="EMBL/GenBank/DDBJ databases">
        <authorList>
            <person name="Zhang R."/>
            <person name="Pan Y."/>
            <person name="Wang J."/>
            <person name="Ma R."/>
            <person name="Yu S."/>
        </authorList>
    </citation>
    <scope>NUCLEOTIDE SEQUENCE</scope>
    <source>
        <strain evidence="2">LA-IB0</strain>
        <tissue evidence="2">Leaf</tissue>
    </source>
</reference>
<accession>A0AAV6X9S6</accession>
<evidence type="ECO:0000259" key="1">
    <source>
        <dbReference type="Pfam" id="PF12776"/>
    </source>
</evidence>
<protein>
    <recommendedName>
        <fullName evidence="1">Myb/SANT-like domain-containing protein</fullName>
    </recommendedName>
</protein>
<dbReference type="PANTHER" id="PTHR46250">
    <property type="entry name" value="MYB/SANT-LIKE DNA-BINDING DOMAIN PROTEIN-RELATED"/>
    <property type="match status" value="1"/>
</dbReference>
<keyword evidence="3" id="KW-1185">Reference proteome</keyword>